<dbReference type="RefSeq" id="WP_284209061.1">
    <property type="nucleotide sequence ID" value="NZ_BSSU01000017.1"/>
</dbReference>
<dbReference type="SUPFAM" id="SSF88697">
    <property type="entry name" value="PUA domain-like"/>
    <property type="match status" value="1"/>
</dbReference>
<dbReference type="Gene3D" id="1.10.4060.10">
    <property type="entry name" value="BPP1347 like domain"/>
    <property type="match status" value="1"/>
</dbReference>
<keyword evidence="2" id="KW-0378">Hydrolase</keyword>
<dbReference type="GO" id="GO:0008233">
    <property type="term" value="F:peptidase activity"/>
    <property type="evidence" value="ECO:0007669"/>
    <property type="project" value="UniProtKB-KW"/>
</dbReference>
<proteinExistence type="predicted"/>
<sequence length="183" mass="21189">MNLPIFPLPIFLLPGGVTQLRVFEQRYLNMVKNCNQTQGFAVQYQNQITNQQANWASWVDIIDFNQDDNNMLLITVKCKDLVDVTDSYQNEELLLIGDVNVRPFWPETSVQKNHELAAALKHILDNSEEMQYLYPEIVLDLSWLCARWLEILPIKFQQKDALLAPSELQQAQSLVKNIINKTV</sequence>
<evidence type="ECO:0000259" key="1">
    <source>
        <dbReference type="Pfam" id="PF02190"/>
    </source>
</evidence>
<keyword evidence="2" id="KW-0645">Protease</keyword>
<evidence type="ECO:0000313" key="3">
    <source>
        <dbReference type="Proteomes" id="UP001157133"/>
    </source>
</evidence>
<name>A0ABQ6H605_9GAMM</name>
<dbReference type="GO" id="GO:0006508">
    <property type="term" value="P:proteolysis"/>
    <property type="evidence" value="ECO:0007669"/>
    <property type="project" value="UniProtKB-KW"/>
</dbReference>
<dbReference type="InterPro" id="IPR046336">
    <property type="entry name" value="Lon_prtase_N_sf"/>
</dbReference>
<organism evidence="2 3">
    <name type="scientific">Thalassotalea eurytherma</name>
    <dbReference type="NCBI Taxonomy" id="1144278"/>
    <lineage>
        <taxon>Bacteria</taxon>
        <taxon>Pseudomonadati</taxon>
        <taxon>Pseudomonadota</taxon>
        <taxon>Gammaproteobacteria</taxon>
        <taxon>Alteromonadales</taxon>
        <taxon>Colwelliaceae</taxon>
        <taxon>Thalassotalea</taxon>
    </lineage>
</organism>
<dbReference type="InterPro" id="IPR003111">
    <property type="entry name" value="Lon_prtase_N"/>
</dbReference>
<evidence type="ECO:0000313" key="2">
    <source>
        <dbReference type="EMBL" id="GLX83588.1"/>
    </source>
</evidence>
<feature type="domain" description="Lon N-terminal" evidence="1">
    <location>
        <begin position="2"/>
        <end position="176"/>
    </location>
</feature>
<comment type="caution">
    <text evidence="2">The sequence shown here is derived from an EMBL/GenBank/DDBJ whole genome shotgun (WGS) entry which is preliminary data.</text>
</comment>
<keyword evidence="3" id="KW-1185">Reference proteome</keyword>
<dbReference type="Gene3D" id="2.30.130.40">
    <property type="entry name" value="LON domain-like"/>
    <property type="match status" value="1"/>
</dbReference>
<accession>A0ABQ6H605</accession>
<reference evidence="2 3" key="1">
    <citation type="submission" date="2023-03" db="EMBL/GenBank/DDBJ databases">
        <title>Draft genome sequence of Thalassotalea eurytherma JCM 18482T.</title>
        <authorList>
            <person name="Sawabe T."/>
        </authorList>
    </citation>
    <scope>NUCLEOTIDE SEQUENCE [LARGE SCALE GENOMIC DNA]</scope>
    <source>
        <strain evidence="2 3">JCM 18482</strain>
    </source>
</reference>
<dbReference type="Pfam" id="PF02190">
    <property type="entry name" value="LON_substr_bdg"/>
    <property type="match status" value="1"/>
</dbReference>
<dbReference type="EMBL" id="BSSU01000017">
    <property type="protein sequence ID" value="GLX83588.1"/>
    <property type="molecule type" value="Genomic_DNA"/>
</dbReference>
<gene>
    <name evidence="2" type="ORF">theurythT_30410</name>
</gene>
<dbReference type="InterPro" id="IPR015947">
    <property type="entry name" value="PUA-like_sf"/>
</dbReference>
<dbReference type="Proteomes" id="UP001157133">
    <property type="component" value="Unassembled WGS sequence"/>
</dbReference>
<protein>
    <submittedName>
        <fullName evidence="2">ATP-dependent protease</fullName>
    </submittedName>
</protein>